<reference evidence="2 3" key="2">
    <citation type="journal article" date="2010" name="Nucleic Acids Res.">
        <title>BeetleBase in 2010: revisions to provide comprehensive genomic information for Tribolium castaneum.</title>
        <authorList>
            <person name="Kim H.S."/>
            <person name="Murphy T."/>
            <person name="Xia J."/>
            <person name="Caragea D."/>
            <person name="Park Y."/>
            <person name="Beeman R.W."/>
            <person name="Lorenzen M.D."/>
            <person name="Butcher S."/>
            <person name="Manak J.R."/>
            <person name="Brown S.J."/>
        </authorList>
    </citation>
    <scope>GENOME REANNOTATION</scope>
    <source>
        <strain evidence="2 3">Georgia GA2</strain>
    </source>
</reference>
<reference evidence="2 3" key="1">
    <citation type="journal article" date="2008" name="Nature">
        <title>The genome of the model beetle and pest Tribolium castaneum.</title>
        <authorList>
            <consortium name="Tribolium Genome Sequencing Consortium"/>
            <person name="Richards S."/>
            <person name="Gibbs R.A."/>
            <person name="Weinstock G.M."/>
            <person name="Brown S.J."/>
            <person name="Denell R."/>
            <person name="Beeman R.W."/>
            <person name="Gibbs R."/>
            <person name="Beeman R.W."/>
            <person name="Brown S.J."/>
            <person name="Bucher G."/>
            <person name="Friedrich M."/>
            <person name="Grimmelikhuijzen C.J."/>
            <person name="Klingler M."/>
            <person name="Lorenzen M."/>
            <person name="Richards S."/>
            <person name="Roth S."/>
            <person name="Schroder R."/>
            <person name="Tautz D."/>
            <person name="Zdobnov E.M."/>
            <person name="Muzny D."/>
            <person name="Gibbs R.A."/>
            <person name="Weinstock G.M."/>
            <person name="Attaway T."/>
            <person name="Bell S."/>
            <person name="Buhay C.J."/>
            <person name="Chandrabose M.N."/>
            <person name="Chavez D."/>
            <person name="Clerk-Blankenburg K.P."/>
            <person name="Cree A."/>
            <person name="Dao M."/>
            <person name="Davis C."/>
            <person name="Chacko J."/>
            <person name="Dinh H."/>
            <person name="Dugan-Rocha S."/>
            <person name="Fowler G."/>
            <person name="Garner T.T."/>
            <person name="Garnes J."/>
            <person name="Gnirke A."/>
            <person name="Hawes A."/>
            <person name="Hernandez J."/>
            <person name="Hines S."/>
            <person name="Holder M."/>
            <person name="Hume J."/>
            <person name="Jhangiani S.N."/>
            <person name="Joshi V."/>
            <person name="Khan Z.M."/>
            <person name="Jackson L."/>
            <person name="Kovar C."/>
            <person name="Kowis A."/>
            <person name="Lee S."/>
            <person name="Lewis L.R."/>
            <person name="Margolis J."/>
            <person name="Morgan M."/>
            <person name="Nazareth L.V."/>
            <person name="Nguyen N."/>
            <person name="Okwuonu G."/>
            <person name="Parker D."/>
            <person name="Richards S."/>
            <person name="Ruiz S.J."/>
            <person name="Santibanez J."/>
            <person name="Savard J."/>
            <person name="Scherer S.E."/>
            <person name="Schneider B."/>
            <person name="Sodergren E."/>
            <person name="Tautz D."/>
            <person name="Vattahil S."/>
            <person name="Villasana D."/>
            <person name="White C.S."/>
            <person name="Wright R."/>
            <person name="Park Y."/>
            <person name="Beeman R.W."/>
            <person name="Lord J."/>
            <person name="Oppert B."/>
            <person name="Lorenzen M."/>
            <person name="Brown S."/>
            <person name="Wang L."/>
            <person name="Savard J."/>
            <person name="Tautz D."/>
            <person name="Richards S."/>
            <person name="Weinstock G."/>
            <person name="Gibbs R.A."/>
            <person name="Liu Y."/>
            <person name="Worley K."/>
            <person name="Weinstock G."/>
            <person name="Elsik C.G."/>
            <person name="Reese J.T."/>
            <person name="Elhaik E."/>
            <person name="Landan G."/>
            <person name="Graur D."/>
            <person name="Arensburger P."/>
            <person name="Atkinson P."/>
            <person name="Beeman R.W."/>
            <person name="Beidler J."/>
            <person name="Brown S.J."/>
            <person name="Demuth J.P."/>
            <person name="Drury D.W."/>
            <person name="Du Y.Z."/>
            <person name="Fujiwara H."/>
            <person name="Lorenzen M."/>
            <person name="Maselli V."/>
            <person name="Osanai M."/>
            <person name="Park Y."/>
            <person name="Robertson H.M."/>
            <person name="Tu Z."/>
            <person name="Wang J.J."/>
            <person name="Wang S."/>
            <person name="Richards S."/>
            <person name="Song H."/>
            <person name="Zhang L."/>
            <person name="Sodergren E."/>
            <person name="Werner D."/>
            <person name="Stanke M."/>
            <person name="Morgenstern B."/>
            <person name="Solovyev V."/>
            <person name="Kosarev P."/>
            <person name="Brown G."/>
            <person name="Chen H.C."/>
            <person name="Ermolaeva O."/>
            <person name="Hlavina W."/>
            <person name="Kapustin Y."/>
            <person name="Kiryutin B."/>
            <person name="Kitts P."/>
            <person name="Maglott D."/>
            <person name="Pruitt K."/>
            <person name="Sapojnikov V."/>
            <person name="Souvorov A."/>
            <person name="Mackey A.J."/>
            <person name="Waterhouse R.M."/>
            <person name="Wyder S."/>
            <person name="Zdobnov E.M."/>
            <person name="Zdobnov E.M."/>
            <person name="Wyder S."/>
            <person name="Kriventseva E.V."/>
            <person name="Kadowaki T."/>
            <person name="Bork P."/>
            <person name="Aranda M."/>
            <person name="Bao R."/>
            <person name="Beermann A."/>
            <person name="Berns N."/>
            <person name="Bolognesi R."/>
            <person name="Bonneton F."/>
            <person name="Bopp D."/>
            <person name="Brown S.J."/>
            <person name="Bucher G."/>
            <person name="Butts T."/>
            <person name="Chaumot A."/>
            <person name="Denell R.E."/>
            <person name="Ferrier D.E."/>
            <person name="Friedrich M."/>
            <person name="Gordon C.M."/>
            <person name="Jindra M."/>
            <person name="Klingler M."/>
            <person name="Lan Q."/>
            <person name="Lattorff H.M."/>
            <person name="Laudet V."/>
            <person name="von Levetsow C."/>
            <person name="Liu Z."/>
            <person name="Lutz R."/>
            <person name="Lynch J.A."/>
            <person name="da Fonseca R.N."/>
            <person name="Posnien N."/>
            <person name="Reuter R."/>
            <person name="Roth S."/>
            <person name="Savard J."/>
            <person name="Schinko J.B."/>
            <person name="Schmitt C."/>
            <person name="Schoppmeier M."/>
            <person name="Schroder R."/>
            <person name="Shippy T.D."/>
            <person name="Simonnet F."/>
            <person name="Marques-Souza H."/>
            <person name="Tautz D."/>
            <person name="Tomoyasu Y."/>
            <person name="Trauner J."/>
            <person name="Van der Zee M."/>
            <person name="Vervoort M."/>
            <person name="Wittkopp N."/>
            <person name="Wimmer E.A."/>
            <person name="Yang X."/>
            <person name="Jones A.K."/>
            <person name="Sattelle D.B."/>
            <person name="Ebert P.R."/>
            <person name="Nelson D."/>
            <person name="Scott J.G."/>
            <person name="Beeman R.W."/>
            <person name="Muthukrishnan S."/>
            <person name="Kramer K.J."/>
            <person name="Arakane Y."/>
            <person name="Beeman R.W."/>
            <person name="Zhu Q."/>
            <person name="Hogenkamp D."/>
            <person name="Dixit R."/>
            <person name="Oppert B."/>
            <person name="Jiang H."/>
            <person name="Zou Z."/>
            <person name="Marshall J."/>
            <person name="Elpidina E."/>
            <person name="Vinokurov K."/>
            <person name="Oppert C."/>
            <person name="Zou Z."/>
            <person name="Evans J."/>
            <person name="Lu Z."/>
            <person name="Zhao P."/>
            <person name="Sumathipala N."/>
            <person name="Altincicek B."/>
            <person name="Vilcinskas A."/>
            <person name="Williams M."/>
            <person name="Hultmark D."/>
            <person name="Hetru C."/>
            <person name="Jiang H."/>
            <person name="Grimmelikhuijzen C.J."/>
            <person name="Hauser F."/>
            <person name="Cazzamali G."/>
            <person name="Williamson M."/>
            <person name="Park Y."/>
            <person name="Li B."/>
            <person name="Tanaka Y."/>
            <person name="Predel R."/>
            <person name="Neupert S."/>
            <person name="Schachtner J."/>
            <person name="Verleyen P."/>
            <person name="Raible F."/>
            <person name="Bork P."/>
            <person name="Friedrich M."/>
            <person name="Walden K.K."/>
            <person name="Robertson H.M."/>
            <person name="Angeli S."/>
            <person name="Foret S."/>
            <person name="Bucher G."/>
            <person name="Schuetz S."/>
            <person name="Maleszka R."/>
            <person name="Wimmer E.A."/>
            <person name="Beeman R.W."/>
            <person name="Lorenzen M."/>
            <person name="Tomoyasu Y."/>
            <person name="Miller S.C."/>
            <person name="Grossmann D."/>
            <person name="Bucher G."/>
        </authorList>
    </citation>
    <scope>NUCLEOTIDE SEQUENCE [LARGE SCALE GENOMIC DNA]</scope>
    <source>
        <strain evidence="2 3">Georgia GA2</strain>
    </source>
</reference>
<feature type="transmembrane region" description="Helical" evidence="1">
    <location>
        <begin position="20"/>
        <end position="39"/>
    </location>
</feature>
<evidence type="ECO:0000313" key="2">
    <source>
        <dbReference type="EMBL" id="EFA08320.1"/>
    </source>
</evidence>
<dbReference type="Proteomes" id="UP000007266">
    <property type="component" value="Linkage group 8"/>
</dbReference>
<keyword evidence="1" id="KW-0812">Transmembrane</keyword>
<dbReference type="HOGENOM" id="CLU_2429928_0_0_1"/>
<evidence type="ECO:0000256" key="1">
    <source>
        <dbReference type="SAM" id="Phobius"/>
    </source>
</evidence>
<organism evidence="2 3">
    <name type="scientific">Tribolium castaneum</name>
    <name type="common">Red flour beetle</name>
    <dbReference type="NCBI Taxonomy" id="7070"/>
    <lineage>
        <taxon>Eukaryota</taxon>
        <taxon>Metazoa</taxon>
        <taxon>Ecdysozoa</taxon>
        <taxon>Arthropoda</taxon>
        <taxon>Hexapoda</taxon>
        <taxon>Insecta</taxon>
        <taxon>Pterygota</taxon>
        <taxon>Neoptera</taxon>
        <taxon>Endopterygota</taxon>
        <taxon>Coleoptera</taxon>
        <taxon>Polyphaga</taxon>
        <taxon>Cucujiformia</taxon>
        <taxon>Tenebrionidae</taxon>
        <taxon>Tenebrionidae incertae sedis</taxon>
        <taxon>Tribolium</taxon>
    </lineage>
</organism>
<keyword evidence="1" id="KW-1133">Transmembrane helix</keyword>
<dbReference type="AlphaFoldDB" id="D6WV39"/>
<evidence type="ECO:0000313" key="3">
    <source>
        <dbReference type="Proteomes" id="UP000007266"/>
    </source>
</evidence>
<protein>
    <submittedName>
        <fullName evidence="2">Uncharacterized protein</fullName>
    </submittedName>
</protein>
<sequence length="91" mass="10154">MTVTAHESQRDYRSCKSRDTFPASVAACLSLALCLQITLRGAKRMCRIKPGNYEHYATSFAQLRPKYSKALTVPFLASVPISPIRLYGQNS</sequence>
<dbReference type="InParanoid" id="D6WV39"/>
<proteinExistence type="predicted"/>
<keyword evidence="3" id="KW-1185">Reference proteome</keyword>
<name>D6WV39_TRICA</name>
<keyword evidence="1" id="KW-0472">Membrane</keyword>
<gene>
    <name evidence="2" type="primary">GLEAN_05962</name>
    <name evidence="2" type="ORF">TcasGA2_TC005962</name>
</gene>
<dbReference type="EMBL" id="KQ971357">
    <property type="protein sequence ID" value="EFA08320.1"/>
    <property type="molecule type" value="Genomic_DNA"/>
</dbReference>
<accession>D6WV39</accession>